<name>A0A517PZC3_9PLAN</name>
<evidence type="ECO:0000313" key="2">
    <source>
        <dbReference type="Proteomes" id="UP000315647"/>
    </source>
</evidence>
<organism evidence="1 2">
    <name type="scientific">Gimesia panareensis</name>
    <dbReference type="NCBI Taxonomy" id="2527978"/>
    <lineage>
        <taxon>Bacteria</taxon>
        <taxon>Pseudomonadati</taxon>
        <taxon>Planctomycetota</taxon>
        <taxon>Planctomycetia</taxon>
        <taxon>Planctomycetales</taxon>
        <taxon>Planctomycetaceae</taxon>
        <taxon>Gimesia</taxon>
    </lineage>
</organism>
<protein>
    <recommendedName>
        <fullName evidence="3">HEAT repeat protein</fullName>
    </recommendedName>
</protein>
<dbReference type="EMBL" id="CP037421">
    <property type="protein sequence ID" value="QDT24735.1"/>
    <property type="molecule type" value="Genomic_DNA"/>
</dbReference>
<evidence type="ECO:0008006" key="3">
    <source>
        <dbReference type="Google" id="ProtNLM"/>
    </source>
</evidence>
<proteinExistence type="predicted"/>
<evidence type="ECO:0000313" key="1">
    <source>
        <dbReference type="EMBL" id="QDT24735.1"/>
    </source>
</evidence>
<keyword evidence="2" id="KW-1185">Reference proteome</keyword>
<dbReference type="Proteomes" id="UP000315647">
    <property type="component" value="Chromosome"/>
</dbReference>
<accession>A0A517PZC3</accession>
<gene>
    <name evidence="1" type="ORF">Enr10x_00250</name>
</gene>
<reference evidence="1 2" key="1">
    <citation type="submission" date="2019-03" db="EMBL/GenBank/DDBJ databases">
        <title>Deep-cultivation of Planctomycetes and their phenomic and genomic characterization uncovers novel biology.</title>
        <authorList>
            <person name="Wiegand S."/>
            <person name="Jogler M."/>
            <person name="Boedeker C."/>
            <person name="Pinto D."/>
            <person name="Vollmers J."/>
            <person name="Rivas-Marin E."/>
            <person name="Kohn T."/>
            <person name="Peeters S.H."/>
            <person name="Heuer A."/>
            <person name="Rast P."/>
            <person name="Oberbeckmann S."/>
            <person name="Bunk B."/>
            <person name="Jeske O."/>
            <person name="Meyerdierks A."/>
            <person name="Storesund J.E."/>
            <person name="Kallscheuer N."/>
            <person name="Luecker S."/>
            <person name="Lage O.M."/>
            <person name="Pohl T."/>
            <person name="Merkel B.J."/>
            <person name="Hornburger P."/>
            <person name="Mueller R.-W."/>
            <person name="Bruemmer F."/>
            <person name="Labrenz M."/>
            <person name="Spormann A.M."/>
            <person name="Op den Camp H."/>
            <person name="Overmann J."/>
            <person name="Amann R."/>
            <person name="Jetten M.S.M."/>
            <person name="Mascher T."/>
            <person name="Medema M.H."/>
            <person name="Devos D.P."/>
            <person name="Kaster A.-K."/>
            <person name="Ovreas L."/>
            <person name="Rohde M."/>
            <person name="Galperin M.Y."/>
            <person name="Jogler C."/>
        </authorList>
    </citation>
    <scope>NUCLEOTIDE SEQUENCE [LARGE SCALE GENOMIC DNA]</scope>
    <source>
        <strain evidence="1 2">Enr10</strain>
    </source>
</reference>
<sequence length="258" mass="29507">MEVIYPLEKTLTETTRQQIEAALFADDDGNVIGLEEVQFLEEPTASRMAILHVALISTDLELRYRAALVLTAWGDDRGLDDLEQLIKLRIDRQGIEIPHRIHGYNNLYDEFAYAVFLWNDSQKRTADRRRIYSRLLALYGECDFESKFKHALLNSDFSELLPEVIQAMQRATARDKIYLASQLLPVIARWDTEAAWDLFDEFLKQPAQTPHPAINVAEALGYFDSDAGLQLLKKLIVHPDSVVANQAKCVLDDQEMEP</sequence>
<dbReference type="AlphaFoldDB" id="A0A517PZC3"/>